<dbReference type="PROSITE" id="PS50135">
    <property type="entry name" value="ZF_ZZ_2"/>
    <property type="match status" value="1"/>
</dbReference>
<dbReference type="Gene3D" id="1.10.10.10">
    <property type="entry name" value="Winged helix-like DNA-binding domain superfamily/Winged helix DNA-binding domain"/>
    <property type="match status" value="1"/>
</dbReference>
<evidence type="ECO:0000259" key="13">
    <source>
        <dbReference type="PROSITE" id="PS51293"/>
    </source>
</evidence>
<dbReference type="Proteomes" id="UP001162031">
    <property type="component" value="Unassembled WGS sequence"/>
</dbReference>
<dbReference type="InterPro" id="IPR055141">
    <property type="entry name" value="TADA2A_B-like_dom"/>
</dbReference>
<evidence type="ECO:0000256" key="2">
    <source>
        <dbReference type="ARBA" id="ARBA00022771"/>
    </source>
</evidence>
<evidence type="ECO:0000313" key="15">
    <source>
        <dbReference type="EMBL" id="CAI5710941.1"/>
    </source>
</evidence>
<evidence type="ECO:0000256" key="3">
    <source>
        <dbReference type="ARBA" id="ARBA00022833"/>
    </source>
</evidence>
<dbReference type="CDD" id="cd00167">
    <property type="entry name" value="SANT"/>
    <property type="match status" value="1"/>
</dbReference>
<dbReference type="Pfam" id="PF25299">
    <property type="entry name" value="ZZ_ADA2"/>
    <property type="match status" value="1"/>
</dbReference>
<dbReference type="AlphaFoldDB" id="A0AAV0SZ20"/>
<dbReference type="PIRSF" id="PIRSF025024">
    <property type="entry name" value="Transcriptional_adaptor_2"/>
    <property type="match status" value="1"/>
</dbReference>
<feature type="region of interest" description="Disordered" evidence="9">
    <location>
        <begin position="1"/>
        <end position="43"/>
    </location>
</feature>
<feature type="domain" description="SWIRM" evidence="12">
    <location>
        <begin position="458"/>
        <end position="553"/>
    </location>
</feature>
<dbReference type="Pfam" id="PF00249">
    <property type="entry name" value="Myb_DNA-binding"/>
    <property type="match status" value="1"/>
</dbReference>
<dbReference type="InterPro" id="IPR017884">
    <property type="entry name" value="SANT_dom"/>
</dbReference>
<dbReference type="InterPro" id="IPR017930">
    <property type="entry name" value="Myb_dom"/>
</dbReference>
<dbReference type="PANTHER" id="PTHR12374">
    <property type="entry name" value="TRANSCRIPTIONAL ADAPTOR 2 ADA2 -RELATED"/>
    <property type="match status" value="1"/>
</dbReference>
<reference evidence="15" key="1">
    <citation type="submission" date="2022-12" db="EMBL/GenBank/DDBJ databases">
        <authorList>
            <person name="Webb A."/>
        </authorList>
    </citation>
    <scope>NUCLEOTIDE SEQUENCE</scope>
    <source>
        <strain evidence="15">Hp1</strain>
    </source>
</reference>
<dbReference type="SUPFAM" id="SSF57850">
    <property type="entry name" value="RING/U-box"/>
    <property type="match status" value="1"/>
</dbReference>
<dbReference type="InterPro" id="IPR041983">
    <property type="entry name" value="ADA2-like_ZZ"/>
</dbReference>
<name>A0AAV0SZ20_HYABA</name>
<proteinExistence type="predicted"/>
<dbReference type="GO" id="GO:0008270">
    <property type="term" value="F:zinc ion binding"/>
    <property type="evidence" value="ECO:0007669"/>
    <property type="project" value="UniProtKB-KW"/>
</dbReference>
<feature type="region of interest" description="Disordered" evidence="9">
    <location>
        <begin position="554"/>
        <end position="592"/>
    </location>
</feature>
<dbReference type="Pfam" id="PF04433">
    <property type="entry name" value="SWIRM"/>
    <property type="match status" value="1"/>
</dbReference>
<dbReference type="SUPFAM" id="SSF46689">
    <property type="entry name" value="Homeodomain-like"/>
    <property type="match status" value="2"/>
</dbReference>
<keyword evidence="4 7" id="KW-0805">Transcription regulation</keyword>
<dbReference type="EMBL" id="CANTFL010000076">
    <property type="protein sequence ID" value="CAI5710941.1"/>
    <property type="molecule type" value="Genomic_DNA"/>
</dbReference>
<sequence length="592" mass="66233">MAGKSDSVRRSHKSSKAKNSTYTPADDISESKTPSKAAGSSSDALLPAKPAVMKTKFCLNCQKDLARNIRITCAECSSQPQMDLCVECFAVGVELGEHKKTHRYTVSDCLAFPIVYEPPTTESASTTSAAIGTNAAALLMASSNDAASAMWTADEELLLLEGIEMFGMGNWKDIAEHVVTKSEKKCERHYLTAYLGWEDLMPRFVGDAIDESKDEVRDKAAEDKLQMTTEEKATEMNAASDQATRGPLGERNGPSQLAGYMPLRGDFDVEYDNEAEVVLADMEFSDTDHPAERELKLKVIQIYNQKLEKRMERKKFVVERGLLDYKLHQHTERKRPKEERELLAQVRPFARFQTPEEHDKFVEGLITAMRLKKEIMLLQEYRKNGVRTLAEAELYDADKKKRELDQAIQKQRDSAAYLYESGRTTSSRDRANRWHNREQNVNGDAGGDSLRNRACGAGGLKAIAADFSIEGTPGSHLLTSKEREVCRKLKLLPKHYLVIKDALVRECYRLGYLTKKMAKETVQIDANKTSQVYDFFVKCGWVKPESAIATVAPSLKSVNSKSPKESKTLVQDTKPELPAKRTASEMEAASSL</sequence>
<dbReference type="InterPro" id="IPR001005">
    <property type="entry name" value="SANT/Myb"/>
</dbReference>
<dbReference type="InterPro" id="IPR007526">
    <property type="entry name" value="SWIRM"/>
</dbReference>
<evidence type="ECO:0000313" key="16">
    <source>
        <dbReference type="Proteomes" id="UP001162031"/>
    </source>
</evidence>
<evidence type="ECO:0000256" key="8">
    <source>
        <dbReference type="PROSITE-ProRule" id="PRU00228"/>
    </source>
</evidence>
<keyword evidence="1" id="KW-0479">Metal-binding</keyword>
<dbReference type="Pfam" id="PF22941">
    <property type="entry name" value="TADA2A-like_3rd"/>
    <property type="match status" value="1"/>
</dbReference>
<dbReference type="InterPro" id="IPR009057">
    <property type="entry name" value="Homeodomain-like_sf"/>
</dbReference>
<protein>
    <recommendedName>
        <fullName evidence="7">Transcriptional adapter</fullName>
    </recommendedName>
</protein>
<feature type="compositionally biased region" description="Polar residues" evidence="9">
    <location>
        <begin position="31"/>
        <end position="43"/>
    </location>
</feature>
<evidence type="ECO:0000256" key="9">
    <source>
        <dbReference type="SAM" id="MobiDB-lite"/>
    </source>
</evidence>
<evidence type="ECO:0000259" key="10">
    <source>
        <dbReference type="PROSITE" id="PS50090"/>
    </source>
</evidence>
<dbReference type="InterPro" id="IPR000433">
    <property type="entry name" value="Znf_ZZ"/>
</dbReference>
<keyword evidence="16" id="KW-1185">Reference proteome</keyword>
<dbReference type="GO" id="GO:0006338">
    <property type="term" value="P:chromatin remodeling"/>
    <property type="evidence" value="ECO:0007669"/>
    <property type="project" value="TreeGrafter"/>
</dbReference>
<evidence type="ECO:0000259" key="12">
    <source>
        <dbReference type="PROSITE" id="PS50934"/>
    </source>
</evidence>
<dbReference type="GO" id="GO:0006357">
    <property type="term" value="P:regulation of transcription by RNA polymerase II"/>
    <property type="evidence" value="ECO:0007669"/>
    <property type="project" value="InterPro"/>
</dbReference>
<feature type="region of interest" description="Disordered" evidence="9">
    <location>
        <begin position="228"/>
        <end position="259"/>
    </location>
</feature>
<keyword evidence="6 7" id="KW-0539">Nucleus</keyword>
<dbReference type="PROSITE" id="PS51293">
    <property type="entry name" value="SANT"/>
    <property type="match status" value="1"/>
</dbReference>
<keyword evidence="3" id="KW-0862">Zinc</keyword>
<evidence type="ECO:0000256" key="7">
    <source>
        <dbReference type="PIRNR" id="PIRNR025024"/>
    </source>
</evidence>
<keyword evidence="2 8" id="KW-0863">Zinc-finger</keyword>
<dbReference type="Gene3D" id="3.30.60.90">
    <property type="match status" value="1"/>
</dbReference>
<dbReference type="GO" id="GO:0005634">
    <property type="term" value="C:nucleus"/>
    <property type="evidence" value="ECO:0007669"/>
    <property type="project" value="UniProtKB-SubCell"/>
</dbReference>
<dbReference type="PROSITE" id="PS50934">
    <property type="entry name" value="SWIRM"/>
    <property type="match status" value="1"/>
</dbReference>
<evidence type="ECO:0000256" key="6">
    <source>
        <dbReference type="ARBA" id="ARBA00023242"/>
    </source>
</evidence>
<keyword evidence="5 7" id="KW-0804">Transcription</keyword>
<dbReference type="CDD" id="cd02335">
    <property type="entry name" value="ZZ_ADA2"/>
    <property type="match status" value="1"/>
</dbReference>
<evidence type="ECO:0000256" key="1">
    <source>
        <dbReference type="ARBA" id="ARBA00022723"/>
    </source>
</evidence>
<dbReference type="InterPro" id="IPR016827">
    <property type="entry name" value="Ada2/TADA2"/>
</dbReference>
<dbReference type="PANTHER" id="PTHR12374:SF20">
    <property type="entry name" value="TRANSCRIPTIONAL ADAPTER 2-ALPHA"/>
    <property type="match status" value="1"/>
</dbReference>
<dbReference type="PROSITE" id="PS50090">
    <property type="entry name" value="MYB_LIKE"/>
    <property type="match status" value="1"/>
</dbReference>
<dbReference type="PROSITE" id="PS51294">
    <property type="entry name" value="HTH_MYB"/>
    <property type="match status" value="1"/>
</dbReference>
<feature type="domain" description="HTH myb-type" evidence="14">
    <location>
        <begin position="151"/>
        <end position="199"/>
    </location>
</feature>
<dbReference type="SMART" id="SM00291">
    <property type="entry name" value="ZnF_ZZ"/>
    <property type="match status" value="1"/>
</dbReference>
<dbReference type="FunFam" id="1.10.10.10:FF:000087">
    <property type="entry name" value="Transcriptional adapter 2"/>
    <property type="match status" value="1"/>
</dbReference>
<feature type="domain" description="Myb-like" evidence="10">
    <location>
        <begin position="143"/>
        <end position="194"/>
    </location>
</feature>
<feature type="domain" description="ZZ-type" evidence="11">
    <location>
        <begin position="53"/>
        <end position="112"/>
    </location>
</feature>
<comment type="caution">
    <text evidence="15">The sequence shown here is derived from an EMBL/GenBank/DDBJ whole genome shotgun (WGS) entry which is preliminary data.</text>
</comment>
<dbReference type="GO" id="GO:0003682">
    <property type="term" value="F:chromatin binding"/>
    <property type="evidence" value="ECO:0007669"/>
    <property type="project" value="TreeGrafter"/>
</dbReference>
<organism evidence="15 16">
    <name type="scientific">Hyaloperonospora brassicae</name>
    <name type="common">Brassica downy mildew</name>
    <name type="synonym">Peronospora brassicae</name>
    <dbReference type="NCBI Taxonomy" id="162125"/>
    <lineage>
        <taxon>Eukaryota</taxon>
        <taxon>Sar</taxon>
        <taxon>Stramenopiles</taxon>
        <taxon>Oomycota</taxon>
        <taxon>Peronosporomycetes</taxon>
        <taxon>Peronosporales</taxon>
        <taxon>Peronosporaceae</taxon>
        <taxon>Hyaloperonospora</taxon>
    </lineage>
</organism>
<evidence type="ECO:0000259" key="11">
    <source>
        <dbReference type="PROSITE" id="PS50135"/>
    </source>
</evidence>
<accession>A0AAV0SZ20</accession>
<gene>
    <name evidence="15" type="ORF">HBR001_LOCUS562</name>
</gene>
<comment type="subcellular location">
    <subcellularLocation>
        <location evidence="7">Nucleus</location>
    </subcellularLocation>
</comment>
<evidence type="ECO:0000256" key="5">
    <source>
        <dbReference type="ARBA" id="ARBA00023163"/>
    </source>
</evidence>
<evidence type="ECO:0000256" key="4">
    <source>
        <dbReference type="ARBA" id="ARBA00023015"/>
    </source>
</evidence>
<dbReference type="Gene3D" id="1.10.10.60">
    <property type="entry name" value="Homeodomain-like"/>
    <property type="match status" value="1"/>
</dbReference>
<dbReference type="GO" id="GO:0003713">
    <property type="term" value="F:transcription coactivator activity"/>
    <property type="evidence" value="ECO:0007669"/>
    <property type="project" value="InterPro"/>
</dbReference>
<feature type="domain" description="SANT" evidence="13">
    <location>
        <begin position="146"/>
        <end position="198"/>
    </location>
</feature>
<dbReference type="SMART" id="SM00717">
    <property type="entry name" value="SANT"/>
    <property type="match status" value="1"/>
</dbReference>
<feature type="compositionally biased region" description="Basic and acidic residues" evidence="9">
    <location>
        <begin position="562"/>
        <end position="584"/>
    </location>
</feature>
<dbReference type="InterPro" id="IPR043145">
    <property type="entry name" value="Znf_ZZ_sf"/>
</dbReference>
<dbReference type="InterPro" id="IPR036388">
    <property type="entry name" value="WH-like_DNA-bd_sf"/>
</dbReference>
<evidence type="ECO:0000259" key="14">
    <source>
        <dbReference type="PROSITE" id="PS51294"/>
    </source>
</evidence>